<keyword evidence="1" id="KW-0472">Membrane</keyword>
<name>A0ACC1YFN0_MELAZ</name>
<evidence type="ECO:0000313" key="2">
    <source>
        <dbReference type="Proteomes" id="UP001164539"/>
    </source>
</evidence>
<keyword evidence="1" id="KW-0812">Transmembrane</keyword>
<accession>A0ACC1YFN0</accession>
<organism evidence="1 2">
    <name type="scientific">Melia azedarach</name>
    <name type="common">Chinaberry tree</name>
    <dbReference type="NCBI Taxonomy" id="155640"/>
    <lineage>
        <taxon>Eukaryota</taxon>
        <taxon>Viridiplantae</taxon>
        <taxon>Streptophyta</taxon>
        <taxon>Embryophyta</taxon>
        <taxon>Tracheophyta</taxon>
        <taxon>Spermatophyta</taxon>
        <taxon>Magnoliopsida</taxon>
        <taxon>eudicotyledons</taxon>
        <taxon>Gunneridae</taxon>
        <taxon>Pentapetalae</taxon>
        <taxon>rosids</taxon>
        <taxon>malvids</taxon>
        <taxon>Sapindales</taxon>
        <taxon>Meliaceae</taxon>
        <taxon>Melia</taxon>
    </lineage>
</organism>
<dbReference type="EMBL" id="CM051397">
    <property type="protein sequence ID" value="KAJ4721799.1"/>
    <property type="molecule type" value="Genomic_DNA"/>
</dbReference>
<evidence type="ECO:0000313" key="1">
    <source>
        <dbReference type="EMBL" id="KAJ4721799.1"/>
    </source>
</evidence>
<dbReference type="Proteomes" id="UP001164539">
    <property type="component" value="Chromosome 4"/>
</dbReference>
<keyword evidence="2" id="KW-1185">Reference proteome</keyword>
<gene>
    <name evidence="1" type="ORF">OWV82_009447</name>
</gene>
<sequence>MGEAVPFYFSFIAFLCTVGATGLGIFHVYRHLLNYTEPTYQRYIVRIILMVPLFAIMSFLSLILRDSAIYFNSIREVYEAWVIYNFLSLCLAWVGGPWSGCAKFKWSGPKAIFVSDDVLLPSNTSGWAFHKEMQARLFAVCDFKAYLGCCYLNTLCKGEI</sequence>
<proteinExistence type="predicted"/>
<comment type="caution">
    <text evidence="1">The sequence shown here is derived from an EMBL/GenBank/DDBJ whole genome shotgun (WGS) entry which is preliminary data.</text>
</comment>
<reference evidence="1 2" key="1">
    <citation type="journal article" date="2023" name="Science">
        <title>Complex scaffold remodeling in plant triterpene biosynthesis.</title>
        <authorList>
            <person name="De La Pena R."/>
            <person name="Hodgson H."/>
            <person name="Liu J.C."/>
            <person name="Stephenson M.J."/>
            <person name="Martin A.C."/>
            <person name="Owen C."/>
            <person name="Harkess A."/>
            <person name="Leebens-Mack J."/>
            <person name="Jimenez L.E."/>
            <person name="Osbourn A."/>
            <person name="Sattely E.S."/>
        </authorList>
    </citation>
    <scope>NUCLEOTIDE SEQUENCE [LARGE SCALE GENOMIC DNA]</scope>
    <source>
        <strain evidence="2">cv. JPN11</strain>
        <tissue evidence="1">Leaf</tissue>
    </source>
</reference>
<protein>
    <submittedName>
        <fullName evidence="1">Transmembrane protein like</fullName>
    </submittedName>
</protein>